<dbReference type="Proteomes" id="UP001055879">
    <property type="component" value="Linkage Group LG17"/>
</dbReference>
<reference evidence="1 2" key="2">
    <citation type="journal article" date="2022" name="Mol. Ecol. Resour.">
        <title>The genomes of chicory, endive, great burdock and yacon provide insights into Asteraceae paleo-polyploidization history and plant inulin production.</title>
        <authorList>
            <person name="Fan W."/>
            <person name="Wang S."/>
            <person name="Wang H."/>
            <person name="Wang A."/>
            <person name="Jiang F."/>
            <person name="Liu H."/>
            <person name="Zhao H."/>
            <person name="Xu D."/>
            <person name="Zhang Y."/>
        </authorList>
    </citation>
    <scope>NUCLEOTIDE SEQUENCE [LARGE SCALE GENOMIC DNA]</scope>
    <source>
        <strain evidence="2">cv. Niubang</strain>
    </source>
</reference>
<evidence type="ECO:0000313" key="1">
    <source>
        <dbReference type="EMBL" id="KAI3668108.1"/>
    </source>
</evidence>
<sequence>MPPNPDDYSPAATLITFDRPIPLLRQPILSGADDSLVLAFKNRQSWESAYKSCESNIIQQCEAGARIGCSVSASSKCAPPWWRSLIGGGLSKEELIEREKCEEREMSECFEASRSNCRKFAEDKCSPAFRDARIVVKGGGGDEKVKKCVSELVSRVCIGEKSVGGVELWKLEGSWSEFKSRIEFSIVRGSDLLEKRF</sequence>
<evidence type="ECO:0000313" key="2">
    <source>
        <dbReference type="Proteomes" id="UP001055879"/>
    </source>
</evidence>
<dbReference type="EMBL" id="CM042063">
    <property type="protein sequence ID" value="KAI3668108.1"/>
    <property type="molecule type" value="Genomic_DNA"/>
</dbReference>
<accession>A0ACB8XKB4</accession>
<gene>
    <name evidence="1" type="ORF">L6452_43183</name>
</gene>
<reference evidence="2" key="1">
    <citation type="journal article" date="2022" name="Mol. Ecol. Resour.">
        <title>The genomes of chicory, endive, great burdock and yacon provide insights into Asteraceae palaeo-polyploidization history and plant inulin production.</title>
        <authorList>
            <person name="Fan W."/>
            <person name="Wang S."/>
            <person name="Wang H."/>
            <person name="Wang A."/>
            <person name="Jiang F."/>
            <person name="Liu H."/>
            <person name="Zhao H."/>
            <person name="Xu D."/>
            <person name="Zhang Y."/>
        </authorList>
    </citation>
    <scope>NUCLEOTIDE SEQUENCE [LARGE SCALE GENOMIC DNA]</scope>
    <source>
        <strain evidence="2">cv. Niubang</strain>
    </source>
</reference>
<comment type="caution">
    <text evidence="1">The sequence shown here is derived from an EMBL/GenBank/DDBJ whole genome shotgun (WGS) entry which is preliminary data.</text>
</comment>
<keyword evidence="2" id="KW-1185">Reference proteome</keyword>
<name>A0ACB8XKB4_ARCLA</name>
<protein>
    <submittedName>
        <fullName evidence="1">Uncharacterized protein</fullName>
    </submittedName>
</protein>
<proteinExistence type="predicted"/>
<organism evidence="1 2">
    <name type="scientific">Arctium lappa</name>
    <name type="common">Greater burdock</name>
    <name type="synonym">Lappa major</name>
    <dbReference type="NCBI Taxonomy" id="4217"/>
    <lineage>
        <taxon>Eukaryota</taxon>
        <taxon>Viridiplantae</taxon>
        <taxon>Streptophyta</taxon>
        <taxon>Embryophyta</taxon>
        <taxon>Tracheophyta</taxon>
        <taxon>Spermatophyta</taxon>
        <taxon>Magnoliopsida</taxon>
        <taxon>eudicotyledons</taxon>
        <taxon>Gunneridae</taxon>
        <taxon>Pentapetalae</taxon>
        <taxon>asterids</taxon>
        <taxon>campanulids</taxon>
        <taxon>Asterales</taxon>
        <taxon>Asteraceae</taxon>
        <taxon>Carduoideae</taxon>
        <taxon>Cardueae</taxon>
        <taxon>Arctiinae</taxon>
        <taxon>Arctium</taxon>
    </lineage>
</organism>